<dbReference type="SUPFAM" id="SSF53098">
    <property type="entry name" value="Ribonuclease H-like"/>
    <property type="match status" value="1"/>
</dbReference>
<keyword evidence="7" id="KW-0378">Hydrolase</keyword>
<keyword evidence="8" id="KW-0694">RNA-binding</keyword>
<evidence type="ECO:0000259" key="11">
    <source>
        <dbReference type="PROSITE" id="PS50994"/>
    </source>
</evidence>
<comment type="caution">
    <text evidence="12">The sequence shown here is derived from an EMBL/GenBank/DDBJ whole genome shotgun (WGS) entry which is preliminary data.</text>
</comment>
<keyword evidence="5" id="KW-0540">Nuclease</keyword>
<dbReference type="GO" id="GO:0003723">
    <property type="term" value="F:RNA binding"/>
    <property type="evidence" value="ECO:0007669"/>
    <property type="project" value="UniProtKB-KW"/>
</dbReference>
<keyword evidence="13" id="KW-1185">Reference proteome</keyword>
<dbReference type="Gene3D" id="1.10.340.70">
    <property type="match status" value="1"/>
</dbReference>
<dbReference type="GO" id="GO:0006397">
    <property type="term" value="P:mRNA processing"/>
    <property type="evidence" value="ECO:0007669"/>
    <property type="project" value="UniProtKB-KW"/>
</dbReference>
<dbReference type="InterPro" id="IPR021109">
    <property type="entry name" value="Peptidase_aspartic_dom_sf"/>
</dbReference>
<dbReference type="OrthoDB" id="3252634at2759"/>
<dbReference type="SUPFAM" id="SSF56672">
    <property type="entry name" value="DNA/RNA polymerases"/>
    <property type="match status" value="1"/>
</dbReference>
<dbReference type="InterPro" id="IPR001584">
    <property type="entry name" value="Integrase_cat-core"/>
</dbReference>
<dbReference type="GO" id="GO:0005634">
    <property type="term" value="C:nucleus"/>
    <property type="evidence" value="ECO:0007669"/>
    <property type="project" value="UniProtKB-ARBA"/>
</dbReference>
<name>A0A8H6YE92_9AGAR</name>
<dbReference type="Pfam" id="PF17919">
    <property type="entry name" value="RT_RNaseH_2"/>
    <property type="match status" value="1"/>
</dbReference>
<feature type="compositionally biased region" description="Low complexity" evidence="10">
    <location>
        <begin position="403"/>
        <end position="415"/>
    </location>
</feature>
<dbReference type="CDD" id="cd01647">
    <property type="entry name" value="RT_LTR"/>
    <property type="match status" value="1"/>
</dbReference>
<dbReference type="PROSITE" id="PS50994">
    <property type="entry name" value="INTEGRASE"/>
    <property type="match status" value="1"/>
</dbReference>
<feature type="region of interest" description="Disordered" evidence="10">
    <location>
        <begin position="199"/>
        <end position="218"/>
    </location>
</feature>
<evidence type="ECO:0000256" key="4">
    <source>
        <dbReference type="ARBA" id="ARBA00022695"/>
    </source>
</evidence>
<feature type="region of interest" description="Disordered" evidence="10">
    <location>
        <begin position="521"/>
        <end position="543"/>
    </location>
</feature>
<dbReference type="InterPro" id="IPR036875">
    <property type="entry name" value="Znf_CCHC_sf"/>
</dbReference>
<reference evidence="12" key="1">
    <citation type="submission" date="2020-05" db="EMBL/GenBank/DDBJ databases">
        <title>Mycena genomes resolve the evolution of fungal bioluminescence.</title>
        <authorList>
            <person name="Tsai I.J."/>
        </authorList>
    </citation>
    <scope>NUCLEOTIDE SEQUENCE</scope>
    <source>
        <strain evidence="12">160909Yilan</strain>
    </source>
</reference>
<feature type="region of interest" description="Disordered" evidence="10">
    <location>
        <begin position="1"/>
        <end position="23"/>
    </location>
</feature>
<feature type="region of interest" description="Disordered" evidence="10">
    <location>
        <begin position="1914"/>
        <end position="1940"/>
    </location>
</feature>
<evidence type="ECO:0000256" key="7">
    <source>
        <dbReference type="ARBA" id="ARBA00022759"/>
    </source>
</evidence>
<organism evidence="12 13">
    <name type="scientific">Mycena sanguinolenta</name>
    <dbReference type="NCBI Taxonomy" id="230812"/>
    <lineage>
        <taxon>Eukaryota</taxon>
        <taxon>Fungi</taxon>
        <taxon>Dikarya</taxon>
        <taxon>Basidiomycota</taxon>
        <taxon>Agaricomycotina</taxon>
        <taxon>Agaricomycetes</taxon>
        <taxon>Agaricomycetidae</taxon>
        <taxon>Agaricales</taxon>
        <taxon>Marasmiineae</taxon>
        <taxon>Mycenaceae</taxon>
        <taxon>Mycena</taxon>
    </lineage>
</organism>
<dbReference type="Proteomes" id="UP000623467">
    <property type="component" value="Unassembled WGS sequence"/>
</dbReference>
<dbReference type="Pfam" id="PF17921">
    <property type="entry name" value="Integrase_H2C2"/>
    <property type="match status" value="1"/>
</dbReference>
<evidence type="ECO:0000256" key="5">
    <source>
        <dbReference type="ARBA" id="ARBA00022722"/>
    </source>
</evidence>
<keyword evidence="4" id="KW-0548">Nucleotidyltransferase</keyword>
<dbReference type="Gene3D" id="3.30.420.10">
    <property type="entry name" value="Ribonuclease H-like superfamily/Ribonuclease H"/>
    <property type="match status" value="1"/>
</dbReference>
<gene>
    <name evidence="12" type="ORF">MSAN_01304700</name>
</gene>
<dbReference type="FunFam" id="1.10.340.70:FF:000001">
    <property type="entry name" value="Retrovirus-related Pol polyprotein from transposon gypsy-like Protein"/>
    <property type="match status" value="1"/>
</dbReference>
<dbReference type="EMBL" id="JACAZH010000010">
    <property type="protein sequence ID" value="KAF7357106.1"/>
    <property type="molecule type" value="Genomic_DNA"/>
</dbReference>
<dbReference type="InterPro" id="IPR025165">
    <property type="entry name" value="DUF4100"/>
</dbReference>
<dbReference type="GO" id="GO:0015074">
    <property type="term" value="P:DNA integration"/>
    <property type="evidence" value="ECO:0007669"/>
    <property type="project" value="InterPro"/>
</dbReference>
<evidence type="ECO:0000313" key="13">
    <source>
        <dbReference type="Proteomes" id="UP000623467"/>
    </source>
</evidence>
<evidence type="ECO:0000256" key="3">
    <source>
        <dbReference type="ARBA" id="ARBA00022679"/>
    </source>
</evidence>
<accession>A0A8H6YE92</accession>
<dbReference type="PANTHER" id="PTHR37984">
    <property type="entry name" value="PROTEIN CBG26694"/>
    <property type="match status" value="1"/>
</dbReference>
<dbReference type="Gene3D" id="3.10.10.10">
    <property type="entry name" value="HIV Type 1 Reverse Transcriptase, subunit A, domain 1"/>
    <property type="match status" value="1"/>
</dbReference>
<dbReference type="SUPFAM" id="SSF57756">
    <property type="entry name" value="Retrovirus zinc finger-like domains"/>
    <property type="match status" value="1"/>
</dbReference>
<dbReference type="Pfam" id="PF13352">
    <property type="entry name" value="DUF4100"/>
    <property type="match status" value="1"/>
</dbReference>
<sequence>MAAIPPVQMPARGDRNAPQFDSAKPRELPRYFTDLEFHFTRVGVTDATEKKKHATRFLSVEDQDIWESLEEFGANSTYDEFKAAVLKLYPGTDVNRKYSLADLDALIGEYARIGILSRGDYTDFYRQFLVITKFLISRNRLSVSEQSRAFRRAIAPPQLWTRVHQRLQIKQPDVHPDDDYELDHLHEAVQFVLANTSTSRVAGSPSNPSPPSSSAPEIKQEPGITALLESMNGLIKVLTAQQQQQLSRSSQSQPFSNGPRNDSNCSYCSEPGHFIIRCPHVDEDINAGKCKRDAEGRVTLPSGSFVPRRIEGRNIRARIEEWHRQNPGQLATAQLMLEVATQHLSSPSSSTSSSTASTFVLSEDERIRSLEREIFALRTRAQARKAAASGEPVENPEQPIRVPAASTPTPASASKPPAPPSILKRPANTPVAPQITEQPEHPFANARDAAYAPPRDRNVGVRFANPTPAKRSDPAYRTTAPIYDEKVANTVFDRSMDAPITLTQRELLSLSPEVRAQVRDATTNRRVTPAPKEKSSSDSPVPIEQFTVDTPLPHTDILHESLAEQKAKDARTTAFLDSMPFTFTQSAQHDLPADAIIVHDIYESYYNSGSIPDDLIVSMESSAIRSILPVVDNKQQVESIVDGGSQIIGMSEAICHELGITYDPTIILKMQSANGSISPSLGLARNVPFRIGDITLYLQVHVVRHPAYDILLGHYHYPRSKYRQSFNCAYNTTWPTVYSYTGFSKLEELIPDQGELALVIAPDPNKLGSFLIESYTPLNSTYSLSNLQHTYLLACTNLGTDSNTITYAHIVAQPTFDASPMCDSTRTNTFSTSFVNFAPACSNSSAPQSQFPPPVATYAKKKYKPVAQKVRPVLGSLPDKFRIVRNIHGDPLAGMPTLNPNPPPFVPTGRYTAERRDIIDKLHPAFMKMVLLGRIPSEENFVPTSSLLLISPVVPHTPWVQRNIPIPPGIYNEVCKVIRTKIAAGVYEPSNSSYRSRWFCVVKKDGTSLRLVHSLEPLNAVTIQHSGVPPFTDQVAEHFAARACGGMLDLYVGYDERLLAESSRDYTTFQTPYGALRLVTLPMGWTNSVPIFHDDVTFILQPEIPHATIPYIDDVPVRGPASRYELPNGGYETIAENPEIRRFVWEHFSTLNRIVQRMKYSGGTFSGLKAFLCVETIMVLGHVCTHEGRIPDVQRVAKIVNWGPCRDLSEVRAFLGTVGVVRMFIRNFAHRAHALVLLTRKDAIFIFGPEQISAQEDLKQALLHSPALRPLDYSSFAPVILSVDTSFIAVGFLLSQCDPENLSRRFYARFGSITLNEREARFSQPKLELYGLFRALRAWKIHLIGLRNIVVEVDARYIKGMLANPDLAPSASINRWILAILTFHFTLVHVPGTSHRPDGLSRRPPQPGDQPEPDDDFDDWIDQVHGFMHMINDSPYVQRSQYTIATFAAEVVPNEGLPPPSLSYDLVPRSEAAVLADHRVDLVRVWHDNLERPRNMSDAEYQSFVRYALEFYLADGVLWRKDPLNRHKLVVIPNRRLFILRSAHDDVSHKGFYATRALISERFWWPHMPSDIAWFIRTCFLCQQRQIRQIRIPPVVATPAPLFAKMYMDTMHLPPSGGFKYLVQGRCSLCHFPEFRALRRENAKALADWIFQDILCRWGTLCEIVTDNGPPFVKALTHLEKQYGVRHIRISGYNSQANLAERPHFDVRQALFKAADGNTSRWLSVAYSVFWADRVTVRRRMGCSPYFAATGTHPLLPLDISEATYLLPPPESILSSTELIARRAIALQKRREHLSHLHSNVLEARVRAAIRFEQEHASIIRDFDFQRGDLVLMRNTAIEKSLNKRMRKWYLGPLIVVSRNRGGAYILCELDGSVLHRPIAAFRVIPYFAREKIPIPDLDHLVDISTERLRELEDSLLADPEEDDPIAPDSDDVAAELDDE</sequence>
<dbReference type="InterPro" id="IPR012337">
    <property type="entry name" value="RNaseH-like_sf"/>
</dbReference>
<dbReference type="InterPro" id="IPR043128">
    <property type="entry name" value="Rev_trsase/Diguanyl_cyclase"/>
</dbReference>
<keyword evidence="2" id="KW-0645">Protease</keyword>
<evidence type="ECO:0000313" key="12">
    <source>
        <dbReference type="EMBL" id="KAF7357106.1"/>
    </source>
</evidence>
<evidence type="ECO:0000256" key="2">
    <source>
        <dbReference type="ARBA" id="ARBA00022670"/>
    </source>
</evidence>
<dbReference type="CDD" id="cd00303">
    <property type="entry name" value="retropepsin_like"/>
    <property type="match status" value="1"/>
</dbReference>
<dbReference type="InterPro" id="IPR041577">
    <property type="entry name" value="RT_RNaseH_2"/>
</dbReference>
<keyword evidence="1" id="KW-0507">mRNA processing</keyword>
<feature type="region of interest" description="Disordered" evidence="10">
    <location>
        <begin position="1393"/>
        <end position="1416"/>
    </location>
</feature>
<dbReference type="GO" id="GO:0004519">
    <property type="term" value="F:endonuclease activity"/>
    <property type="evidence" value="ECO:0007669"/>
    <property type="project" value="UniProtKB-KW"/>
</dbReference>
<dbReference type="GO" id="GO:0016779">
    <property type="term" value="F:nucleotidyltransferase activity"/>
    <property type="evidence" value="ECO:0007669"/>
    <property type="project" value="UniProtKB-KW"/>
</dbReference>
<dbReference type="SUPFAM" id="SSF50630">
    <property type="entry name" value="Acid proteases"/>
    <property type="match status" value="1"/>
</dbReference>
<dbReference type="InterPro" id="IPR050951">
    <property type="entry name" value="Retrovirus_Pol_polyprotein"/>
</dbReference>
<protein>
    <submittedName>
        <fullName evidence="12">Integrase catalytic domain-containing protein</fullName>
    </submittedName>
</protein>
<evidence type="ECO:0000256" key="9">
    <source>
        <dbReference type="ARBA" id="ARBA00023268"/>
    </source>
</evidence>
<dbReference type="GO" id="GO:0008270">
    <property type="term" value="F:zinc ion binding"/>
    <property type="evidence" value="ECO:0007669"/>
    <property type="project" value="InterPro"/>
</dbReference>
<dbReference type="Gene3D" id="3.30.70.270">
    <property type="match status" value="2"/>
</dbReference>
<dbReference type="InterPro" id="IPR036397">
    <property type="entry name" value="RNaseH_sf"/>
</dbReference>
<dbReference type="PANTHER" id="PTHR37984:SF5">
    <property type="entry name" value="PROTEIN NYNRIN-LIKE"/>
    <property type="match status" value="1"/>
</dbReference>
<keyword evidence="6" id="KW-0064">Aspartyl protease</keyword>
<evidence type="ECO:0000256" key="1">
    <source>
        <dbReference type="ARBA" id="ARBA00022664"/>
    </source>
</evidence>
<keyword evidence="7" id="KW-0255">Endonuclease</keyword>
<keyword evidence="3" id="KW-0808">Transferase</keyword>
<feature type="region of interest" description="Disordered" evidence="10">
    <location>
        <begin position="386"/>
        <end position="475"/>
    </location>
</feature>
<dbReference type="InterPro" id="IPR043502">
    <property type="entry name" value="DNA/RNA_pol_sf"/>
</dbReference>
<evidence type="ECO:0000256" key="10">
    <source>
        <dbReference type="SAM" id="MobiDB-lite"/>
    </source>
</evidence>
<dbReference type="InterPro" id="IPR041588">
    <property type="entry name" value="Integrase_H2C2"/>
</dbReference>
<proteinExistence type="predicted"/>
<keyword evidence="9" id="KW-0511">Multifunctional enzyme</keyword>
<feature type="domain" description="Integrase catalytic" evidence="11">
    <location>
        <begin position="1597"/>
        <end position="1698"/>
    </location>
</feature>
<evidence type="ECO:0000256" key="6">
    <source>
        <dbReference type="ARBA" id="ARBA00022750"/>
    </source>
</evidence>
<feature type="compositionally biased region" description="Low complexity" evidence="10">
    <location>
        <begin position="444"/>
        <end position="453"/>
    </location>
</feature>
<dbReference type="GO" id="GO:0006508">
    <property type="term" value="P:proteolysis"/>
    <property type="evidence" value="ECO:0007669"/>
    <property type="project" value="UniProtKB-KW"/>
</dbReference>
<dbReference type="GO" id="GO:0004190">
    <property type="term" value="F:aspartic-type endopeptidase activity"/>
    <property type="evidence" value="ECO:0007669"/>
    <property type="project" value="UniProtKB-KW"/>
</dbReference>
<evidence type="ECO:0000256" key="8">
    <source>
        <dbReference type="ARBA" id="ARBA00022884"/>
    </source>
</evidence>
<dbReference type="Gene3D" id="2.40.70.10">
    <property type="entry name" value="Acid Proteases"/>
    <property type="match status" value="1"/>
</dbReference>